<dbReference type="Pfam" id="PF26215">
    <property type="entry name" value="HTH_animal"/>
    <property type="match status" value="1"/>
</dbReference>
<sequence length="583" mass="67412">MKADDTNIAQFYGLRKVHKEGTPLRPIVSLPGTPSYKLAKELWRRLKHLISGSEHTINNASQFLHRLRNANIEDDEIMLSFDVTSLFTSINHNLARETIAELLGNNPNTTGAMKPESMCKLLDFCMDTYFSFDGQIYQQLKGTPMGSPISGFIAEAVMQRLERAVLPIINPKLWIRYVDDTFVIMKRDALHRTHELLNTTFEDIKFTVELERNNRLPFLDVLVNRKMDGTLETCVYRKQTHTDQILNYNSNHPMNHKKSCVQTLFKRAETHCSTTELRKKEENYLFRVFQKNGYPRNFIKRSLKKKTTQQQQQREQATRRVVLPYIHNISELTTRLLAQKGIVVAHKPNATLRKLISRPKGSQDKTKRNNVVYQINCNNCNKFYVGQTGRKLCTRMKEHNAAVRRHDPLSLISIHEDQEGHKFSVENVKILAYGDTKHGGEFLEAWYSTADSINRCIELDPIYAPLRAKDQLLHRNTRGEPNIGFKNQKARNCWESDQQRSQAGTQRGQRQRSPQHRSEHEGTGGQAHNSRGHRSIRTRDNRTTNRDRRSTPANSMHINTHATLLNAQPPTHRYAPPRSLPMH</sequence>
<feature type="compositionally biased region" description="Polar residues" evidence="1">
    <location>
        <begin position="552"/>
        <end position="569"/>
    </location>
</feature>
<evidence type="ECO:0000313" key="4">
    <source>
        <dbReference type="Proteomes" id="UP000008909"/>
    </source>
</evidence>
<dbReference type="SUPFAM" id="SSF56672">
    <property type="entry name" value="DNA/RNA polymerases"/>
    <property type="match status" value="1"/>
</dbReference>
<evidence type="ECO:0000313" key="3">
    <source>
        <dbReference type="EMBL" id="GAA55527.1"/>
    </source>
</evidence>
<organism evidence="3 4">
    <name type="scientific">Clonorchis sinensis</name>
    <name type="common">Chinese liver fluke</name>
    <dbReference type="NCBI Taxonomy" id="79923"/>
    <lineage>
        <taxon>Eukaryota</taxon>
        <taxon>Metazoa</taxon>
        <taxon>Spiralia</taxon>
        <taxon>Lophotrochozoa</taxon>
        <taxon>Platyhelminthes</taxon>
        <taxon>Trematoda</taxon>
        <taxon>Digenea</taxon>
        <taxon>Opisthorchiida</taxon>
        <taxon>Opisthorchiata</taxon>
        <taxon>Opisthorchiidae</taxon>
        <taxon>Clonorchis</taxon>
    </lineage>
</organism>
<dbReference type="CDD" id="cd00304">
    <property type="entry name" value="RT_like"/>
    <property type="match status" value="1"/>
</dbReference>
<dbReference type="InterPro" id="IPR043502">
    <property type="entry name" value="DNA/RNA_pol_sf"/>
</dbReference>
<dbReference type="Pfam" id="PF00078">
    <property type="entry name" value="RVT_1"/>
    <property type="match status" value="1"/>
</dbReference>
<proteinExistence type="predicted"/>
<feature type="compositionally biased region" description="Polar residues" evidence="1">
    <location>
        <begin position="499"/>
        <end position="508"/>
    </location>
</feature>
<dbReference type="InterPro" id="IPR035901">
    <property type="entry name" value="GIY-YIG_endonuc_sf"/>
</dbReference>
<feature type="compositionally biased region" description="Basic and acidic residues" evidence="1">
    <location>
        <begin position="537"/>
        <end position="550"/>
    </location>
</feature>
<dbReference type="EMBL" id="DF144031">
    <property type="protein sequence ID" value="GAA55527.1"/>
    <property type="molecule type" value="Genomic_DNA"/>
</dbReference>
<protein>
    <recommendedName>
        <fullName evidence="2">Reverse transcriptase domain-containing protein</fullName>
    </recommendedName>
</protein>
<accession>G7YRE7</accession>
<gene>
    <name evidence="3" type="ORF">CLF_108233</name>
</gene>
<feature type="domain" description="Reverse transcriptase" evidence="2">
    <location>
        <begin position="1"/>
        <end position="235"/>
    </location>
</feature>
<evidence type="ECO:0000259" key="2">
    <source>
        <dbReference type="PROSITE" id="PS50878"/>
    </source>
</evidence>
<evidence type="ECO:0000256" key="1">
    <source>
        <dbReference type="SAM" id="MobiDB-lite"/>
    </source>
</evidence>
<reference key="2">
    <citation type="submission" date="2011-10" db="EMBL/GenBank/DDBJ databases">
        <title>The genome and transcriptome sequence of Clonorchis sinensis provide insights into the carcinogenic liver fluke.</title>
        <authorList>
            <person name="Wang X."/>
            <person name="Huang Y."/>
            <person name="Chen W."/>
            <person name="Liu H."/>
            <person name="Guo L."/>
            <person name="Chen Y."/>
            <person name="Luo F."/>
            <person name="Zhou W."/>
            <person name="Sun J."/>
            <person name="Mao Q."/>
            <person name="Liang P."/>
            <person name="Zhou C."/>
            <person name="Tian Y."/>
            <person name="Men J."/>
            <person name="Lv X."/>
            <person name="Huang L."/>
            <person name="Zhou J."/>
            <person name="Hu Y."/>
            <person name="Li R."/>
            <person name="Zhang F."/>
            <person name="Lei H."/>
            <person name="Li X."/>
            <person name="Hu X."/>
            <person name="Liang C."/>
            <person name="Xu J."/>
            <person name="Wu Z."/>
            <person name="Yu X."/>
        </authorList>
    </citation>
    <scope>NUCLEOTIDE SEQUENCE</scope>
    <source>
        <strain>Henan</strain>
    </source>
</reference>
<dbReference type="PROSITE" id="PS50878">
    <property type="entry name" value="RT_POL"/>
    <property type="match status" value="1"/>
</dbReference>
<dbReference type="InterPro" id="IPR000477">
    <property type="entry name" value="RT_dom"/>
</dbReference>
<dbReference type="PANTHER" id="PTHR21301:SF11">
    <property type="entry name" value="GIY-YIG DOMAIN-CONTAINING PROTEIN"/>
    <property type="match status" value="1"/>
</dbReference>
<dbReference type="Proteomes" id="UP000008909">
    <property type="component" value="Unassembled WGS sequence"/>
</dbReference>
<name>G7YRE7_CLOSI</name>
<keyword evidence="4" id="KW-1185">Reference proteome</keyword>
<dbReference type="InterPro" id="IPR058912">
    <property type="entry name" value="HTH_animal"/>
</dbReference>
<dbReference type="AlphaFoldDB" id="G7YRE7"/>
<dbReference type="CDD" id="cd10442">
    <property type="entry name" value="GIY-YIG_PLEs"/>
    <property type="match status" value="1"/>
</dbReference>
<reference evidence="3" key="1">
    <citation type="journal article" date="2011" name="Genome Biol.">
        <title>The draft genome of the carcinogenic human liver fluke Clonorchis sinensis.</title>
        <authorList>
            <person name="Wang X."/>
            <person name="Chen W."/>
            <person name="Huang Y."/>
            <person name="Sun J."/>
            <person name="Men J."/>
            <person name="Liu H."/>
            <person name="Luo F."/>
            <person name="Guo L."/>
            <person name="Lv X."/>
            <person name="Deng C."/>
            <person name="Zhou C."/>
            <person name="Fan Y."/>
            <person name="Li X."/>
            <person name="Huang L."/>
            <person name="Hu Y."/>
            <person name="Liang C."/>
            <person name="Hu X."/>
            <person name="Xu J."/>
            <person name="Yu X."/>
        </authorList>
    </citation>
    <scope>NUCLEOTIDE SEQUENCE [LARGE SCALE GENOMIC DNA]</scope>
    <source>
        <strain evidence="3">Henan</strain>
    </source>
</reference>
<feature type="region of interest" description="Disordered" evidence="1">
    <location>
        <begin position="477"/>
        <end position="583"/>
    </location>
</feature>
<dbReference type="PANTHER" id="PTHR21301">
    <property type="entry name" value="REVERSE TRANSCRIPTASE"/>
    <property type="match status" value="1"/>
</dbReference>
<dbReference type="Gene3D" id="3.40.1440.10">
    <property type="entry name" value="GIY-YIG endonuclease"/>
    <property type="match status" value="1"/>
</dbReference>